<dbReference type="PROSITE" id="PS51644">
    <property type="entry name" value="HTH_OST"/>
    <property type="match status" value="1"/>
</dbReference>
<gene>
    <name evidence="3" type="ORF">LOAG_06401</name>
</gene>
<evidence type="ECO:0000256" key="1">
    <source>
        <dbReference type="SAM" id="MobiDB-lite"/>
    </source>
</evidence>
<feature type="domain" description="HTH OST-type" evidence="2">
    <location>
        <begin position="3"/>
        <end position="87"/>
    </location>
</feature>
<feature type="compositionally biased region" description="Low complexity" evidence="1">
    <location>
        <begin position="103"/>
        <end position="115"/>
    </location>
</feature>
<dbReference type="OrthoDB" id="5848770at2759"/>
<evidence type="ECO:0000259" key="2">
    <source>
        <dbReference type="PROSITE" id="PS51644"/>
    </source>
</evidence>
<dbReference type="Gene3D" id="3.30.420.610">
    <property type="entry name" value="LOTUS domain-like"/>
    <property type="match status" value="1"/>
</dbReference>
<dbReference type="KEGG" id="loa:LOAG_06401"/>
<name>A0A1S0TXS2_LOALO</name>
<dbReference type="Pfam" id="PF12872">
    <property type="entry name" value="OST-HTH"/>
    <property type="match status" value="1"/>
</dbReference>
<organism evidence="3">
    <name type="scientific">Loa loa</name>
    <name type="common">Eye worm</name>
    <name type="synonym">Filaria loa</name>
    <dbReference type="NCBI Taxonomy" id="7209"/>
    <lineage>
        <taxon>Eukaryota</taxon>
        <taxon>Metazoa</taxon>
        <taxon>Ecdysozoa</taxon>
        <taxon>Nematoda</taxon>
        <taxon>Chromadorea</taxon>
        <taxon>Rhabditida</taxon>
        <taxon>Spirurina</taxon>
        <taxon>Spiruromorpha</taxon>
        <taxon>Filarioidea</taxon>
        <taxon>Onchocercidae</taxon>
        <taxon>Loa</taxon>
    </lineage>
</organism>
<feature type="region of interest" description="Disordered" evidence="1">
    <location>
        <begin position="94"/>
        <end position="117"/>
    </location>
</feature>
<accession>A0A1S0TXS2</accession>
<protein>
    <recommendedName>
        <fullName evidence="2">HTH OST-type domain-containing protein</fullName>
    </recommendedName>
</protein>
<evidence type="ECO:0000313" key="3">
    <source>
        <dbReference type="EMBL" id="EFO22086.2"/>
    </source>
</evidence>
<dbReference type="GeneID" id="9943813"/>
<dbReference type="OMA" id="NACQLTV"/>
<dbReference type="RefSeq" id="XP_020302601.1">
    <property type="nucleotide sequence ID" value="XM_020447136.1"/>
</dbReference>
<dbReference type="SUPFAM" id="SSF63748">
    <property type="entry name" value="Tudor/PWWP/MBT"/>
    <property type="match status" value="1"/>
</dbReference>
<sequence>MSTLQDLKIRIVAVIGSEKNGCTGNDLIRIYKDIYGKDLHPNEYGFKDLNSLLVSSTMQGEGGIIYKNGRYFAAGDKNTIKMLDLVRHTRSRNSKARRKFNAVTSVKGGSSSVSTPTHFHSIKAENMKLPERSQMVKEAIAIKQVTTQPQPNSDKVSNIGQQTNPKAKFCARRMGPSHVFENQQSQLISPMRTSDNNQSLPIQRNYNHDDHAVASVSETQRLPQPNMIGKNGRMMFQKGRKRLVKIIEQHGGQMNFSELSNSYLHFFGVPLNSAEICRLFNANEKEIHDLYMFLKSYLYNYVVVTKHADDLLLTVIDDEDDIDEFEKLSIIDTMTQNSVLPTDQPINPITFTSAKTEATAISCPLDLQPSVLAAGDRHEYREGSALASAIRSRDDYLPYKVLADKVLSFVRAKGSFKVSDLPKIFYEEDGRHIDPKNYPEGTWENIIRKSLLVSRHSELTLQDGVLVLRKDFQKSAFPFANSPNNLTNTQNENERSIPLNSNDSNVPAAIIYDLLVEAGRPLHQKELLEKLCARGIEVNVCQLTVRLITKFKDVFCCKFDVAGFLISLARNAKRPEEPTVSSCLPLFTESVKIDTHVMSDYCSTTESAGNIFKPILLVNIVLIDEPPNKFRIQASFRLRSFERAYISFEKKMCLHYLYYGQEKDYWVEKPIKNCNYAFHDTKDNQVYRVQCIGSDIHDGVVPVYFIDQMRYQDAPVSQLRKLTRDYTRPSYGVIAKTAPFMVVPGKENEFDEYFTVVCSKLLGNATQDIQADVVSEPSKNLFELKQLYSETRDLNVPATFVRQKLIQMFSSSI</sequence>
<reference evidence="3" key="1">
    <citation type="submission" date="2012-04" db="EMBL/GenBank/DDBJ databases">
        <title>The Genome Sequence of Loa loa.</title>
        <authorList>
            <consortium name="The Broad Institute Genome Sequencing Platform"/>
            <consortium name="Broad Institute Genome Sequencing Center for Infectious Disease"/>
            <person name="Nutman T.B."/>
            <person name="Fink D.L."/>
            <person name="Russ C."/>
            <person name="Young S."/>
            <person name="Zeng Q."/>
            <person name="Gargeya S."/>
            <person name="Alvarado L."/>
            <person name="Berlin A."/>
            <person name="Chapman S.B."/>
            <person name="Chen Z."/>
            <person name="Freedman E."/>
            <person name="Gellesch M."/>
            <person name="Goldberg J."/>
            <person name="Griggs A."/>
            <person name="Gujja S."/>
            <person name="Heilman E.R."/>
            <person name="Heiman D."/>
            <person name="Howarth C."/>
            <person name="Mehta T."/>
            <person name="Neiman D."/>
            <person name="Pearson M."/>
            <person name="Roberts A."/>
            <person name="Saif S."/>
            <person name="Shea T."/>
            <person name="Shenoy N."/>
            <person name="Sisk P."/>
            <person name="Stolte C."/>
            <person name="Sykes S."/>
            <person name="White J."/>
            <person name="Yandava C."/>
            <person name="Haas B."/>
            <person name="Henn M.R."/>
            <person name="Nusbaum C."/>
            <person name="Birren B."/>
        </authorList>
    </citation>
    <scope>NUCLEOTIDE SEQUENCE [LARGE SCALE GENOMIC DNA]</scope>
</reference>
<dbReference type="InterPro" id="IPR025605">
    <property type="entry name" value="OST-HTH/LOTUS_dom"/>
</dbReference>
<dbReference type="EMBL" id="JH712137">
    <property type="protein sequence ID" value="EFO22086.2"/>
    <property type="molecule type" value="Genomic_DNA"/>
</dbReference>
<dbReference type="InterPro" id="IPR041966">
    <property type="entry name" value="LOTUS-like"/>
</dbReference>
<dbReference type="CTD" id="9943813"/>
<proteinExistence type="predicted"/>
<dbReference type="InParanoid" id="A0A1S0TXS2"/>
<dbReference type="AlphaFoldDB" id="A0A1S0TXS2"/>